<reference evidence="1" key="1">
    <citation type="submission" date="2021-05" db="EMBL/GenBank/DDBJ databases">
        <authorList>
            <person name="Alioto T."/>
            <person name="Alioto T."/>
            <person name="Gomez Garrido J."/>
        </authorList>
    </citation>
    <scope>NUCLEOTIDE SEQUENCE</scope>
</reference>
<accession>A0A8D8A736</accession>
<sequence length="101" mass="11134">MLFRSFSASTSEQAICFSLANRSRSTFIRVLDRARLSRCSDTSWDRRLLKPPGCLAGIGVIVTEEVVEVGGWRLVGSLFWDIVMRLVAAVMTGLGWIAIGV</sequence>
<name>A0A8D8A736_CULPI</name>
<evidence type="ECO:0000313" key="1">
    <source>
        <dbReference type="EMBL" id="CAG6449718.1"/>
    </source>
</evidence>
<dbReference type="AlphaFoldDB" id="A0A8D8A736"/>
<dbReference type="EMBL" id="HBUE01276643">
    <property type="protein sequence ID" value="CAG6566700.1"/>
    <property type="molecule type" value="Transcribed_RNA"/>
</dbReference>
<organism evidence="1">
    <name type="scientific">Culex pipiens</name>
    <name type="common">House mosquito</name>
    <dbReference type="NCBI Taxonomy" id="7175"/>
    <lineage>
        <taxon>Eukaryota</taxon>
        <taxon>Metazoa</taxon>
        <taxon>Ecdysozoa</taxon>
        <taxon>Arthropoda</taxon>
        <taxon>Hexapoda</taxon>
        <taxon>Insecta</taxon>
        <taxon>Pterygota</taxon>
        <taxon>Neoptera</taxon>
        <taxon>Endopterygota</taxon>
        <taxon>Diptera</taxon>
        <taxon>Nematocera</taxon>
        <taxon>Culicoidea</taxon>
        <taxon>Culicidae</taxon>
        <taxon>Culicinae</taxon>
        <taxon>Culicini</taxon>
        <taxon>Culex</taxon>
        <taxon>Culex</taxon>
    </lineage>
</organism>
<dbReference type="EMBL" id="HBUE01013770">
    <property type="protein sequence ID" value="CAG6449718.1"/>
    <property type="molecule type" value="Transcribed_RNA"/>
</dbReference>
<dbReference type="EMBL" id="HBUE01171193">
    <property type="protein sequence ID" value="CAG6515199.1"/>
    <property type="molecule type" value="Transcribed_RNA"/>
</dbReference>
<protein>
    <submittedName>
        <fullName evidence="1">(northern house mosquito) hypothetical protein</fullName>
    </submittedName>
</protein>
<proteinExistence type="predicted"/>